<dbReference type="STRING" id="888741.HMPREF9098_1569"/>
<keyword evidence="1" id="KW-0732">Signal</keyword>
<dbReference type="AlphaFoldDB" id="F0F0D4"/>
<reference evidence="2 3" key="1">
    <citation type="submission" date="2011-01" db="EMBL/GenBank/DDBJ databases">
        <authorList>
            <person name="Muzny D."/>
            <person name="Qin X."/>
            <person name="Deng J."/>
            <person name="Jiang H."/>
            <person name="Liu Y."/>
            <person name="Qu J."/>
            <person name="Song X.-Z."/>
            <person name="Zhang L."/>
            <person name="Thornton R."/>
            <person name="Coyle M."/>
            <person name="Francisco L."/>
            <person name="Jackson L."/>
            <person name="Javaid M."/>
            <person name="Korchina V."/>
            <person name="Kovar C."/>
            <person name="Mata R."/>
            <person name="Mathew T."/>
            <person name="Ngo R."/>
            <person name="Nguyen L."/>
            <person name="Nguyen N."/>
            <person name="Okwuonu G."/>
            <person name="Ongeri F."/>
            <person name="Pham C."/>
            <person name="Simmons D."/>
            <person name="Wilczek-Boney K."/>
            <person name="Hale W."/>
            <person name="Jakkamsetti A."/>
            <person name="Pham P."/>
            <person name="Ruth R."/>
            <person name="San Lucas F."/>
            <person name="Warren J."/>
            <person name="Zhang J."/>
            <person name="Zhao Z."/>
            <person name="Zhou C."/>
            <person name="Zhu D."/>
            <person name="Lee S."/>
            <person name="Bess C."/>
            <person name="Blankenburg K."/>
            <person name="Forbes L."/>
            <person name="Fu Q."/>
            <person name="Gubbala S."/>
            <person name="Hirani K."/>
            <person name="Jayaseelan J.C."/>
            <person name="Lara F."/>
            <person name="Munidasa M."/>
            <person name="Palculict T."/>
            <person name="Patil S."/>
            <person name="Pu L.-L."/>
            <person name="Saada N."/>
            <person name="Tang L."/>
            <person name="Weissenberger G."/>
            <person name="Zhu Y."/>
            <person name="Hemphill L."/>
            <person name="Shang Y."/>
            <person name="Youmans B."/>
            <person name="Ayvaz T."/>
            <person name="Ross M."/>
            <person name="Santibanez J."/>
            <person name="Aqrawi P."/>
            <person name="Gross S."/>
            <person name="Joshi V."/>
            <person name="Fowler G."/>
            <person name="Nazareth L."/>
            <person name="Reid J."/>
            <person name="Worley K."/>
            <person name="Petrosino J."/>
            <person name="Highlander S."/>
            <person name="Gibbs R."/>
        </authorList>
    </citation>
    <scope>NUCLEOTIDE SEQUENCE [LARGE SCALE GENOMIC DNA]</scope>
    <source>
        <strain evidence="2 3">ATCC 33394</strain>
    </source>
</reference>
<feature type="signal peptide" evidence="1">
    <location>
        <begin position="1"/>
        <end position="21"/>
    </location>
</feature>
<evidence type="ECO:0000256" key="1">
    <source>
        <dbReference type="SAM" id="SignalP"/>
    </source>
</evidence>
<dbReference type="Proteomes" id="UP000004088">
    <property type="component" value="Unassembled WGS sequence"/>
</dbReference>
<accession>F0F0D4</accession>
<keyword evidence="3" id="KW-1185">Reference proteome</keyword>
<dbReference type="RefSeq" id="WP_003783306.1">
    <property type="nucleotide sequence ID" value="NZ_GL870929.1"/>
</dbReference>
<evidence type="ECO:0000313" key="2">
    <source>
        <dbReference type="EMBL" id="EGC17055.1"/>
    </source>
</evidence>
<dbReference type="HOGENOM" id="CLU_140282_0_0_4"/>
<gene>
    <name evidence="2" type="ORF">HMPREF9098_1569</name>
</gene>
<dbReference type="EMBL" id="AEWV01000024">
    <property type="protein sequence ID" value="EGC17055.1"/>
    <property type="molecule type" value="Genomic_DNA"/>
</dbReference>
<comment type="caution">
    <text evidence="2">The sequence shown here is derived from an EMBL/GenBank/DDBJ whole genome shotgun (WGS) entry which is preliminary data.</text>
</comment>
<evidence type="ECO:0000313" key="3">
    <source>
        <dbReference type="Proteomes" id="UP000004088"/>
    </source>
</evidence>
<proteinExistence type="predicted"/>
<sequence>MKLTHLATLALLPVLSAPVFAESDAGTLSNPNLPPAQFLAQERKGNLNMSTGNPNNRAAEVFYRTGALGTGKSTTHSVSLREGGVYAIYTDCAPSSCENVDMELLHNGRVVREDHMDDTYPLFKFSPSSSGTYTIRVKMAQCKPGHASCAYHTQVIKEN</sequence>
<feature type="chain" id="PRO_5003251959" evidence="1">
    <location>
        <begin position="22"/>
        <end position="159"/>
    </location>
</feature>
<protein>
    <submittedName>
        <fullName evidence="2">Uncharacterized protein</fullName>
    </submittedName>
</protein>
<organism evidence="2 3">
    <name type="scientific">Kingella denitrificans ATCC 33394</name>
    <dbReference type="NCBI Taxonomy" id="888741"/>
    <lineage>
        <taxon>Bacteria</taxon>
        <taxon>Pseudomonadati</taxon>
        <taxon>Pseudomonadota</taxon>
        <taxon>Betaproteobacteria</taxon>
        <taxon>Neisseriales</taxon>
        <taxon>Neisseriaceae</taxon>
        <taxon>Kingella</taxon>
    </lineage>
</organism>
<name>F0F0D4_9NEIS</name>